<proteinExistence type="predicted"/>
<gene>
    <name evidence="1" type="ORF">T440DRAFT_466383</name>
</gene>
<keyword evidence="2" id="KW-1185">Reference proteome</keyword>
<protein>
    <submittedName>
        <fullName evidence="1">Uncharacterized protein</fullName>
    </submittedName>
</protein>
<name>A0A6A7BDL9_9PLEO</name>
<accession>A0A6A7BDL9</accession>
<dbReference type="AlphaFoldDB" id="A0A6A7BDL9"/>
<sequence>MPQIPPLQKDPYIVAYRYWEYVAKNPGRPRELCNQYYERLLANQQDPKAEATDDKSRAIRYAKAHYECYYELRDISRIIRWLDILNKS</sequence>
<evidence type="ECO:0000313" key="2">
    <source>
        <dbReference type="Proteomes" id="UP000799423"/>
    </source>
</evidence>
<organism evidence="1 2">
    <name type="scientific">Plenodomus tracheiphilus IPT5</name>
    <dbReference type="NCBI Taxonomy" id="1408161"/>
    <lineage>
        <taxon>Eukaryota</taxon>
        <taxon>Fungi</taxon>
        <taxon>Dikarya</taxon>
        <taxon>Ascomycota</taxon>
        <taxon>Pezizomycotina</taxon>
        <taxon>Dothideomycetes</taxon>
        <taxon>Pleosporomycetidae</taxon>
        <taxon>Pleosporales</taxon>
        <taxon>Pleosporineae</taxon>
        <taxon>Leptosphaeriaceae</taxon>
        <taxon>Plenodomus</taxon>
    </lineage>
</organism>
<evidence type="ECO:0000313" key="1">
    <source>
        <dbReference type="EMBL" id="KAF2852807.1"/>
    </source>
</evidence>
<dbReference type="OrthoDB" id="3775350at2759"/>
<reference evidence="1" key="1">
    <citation type="submission" date="2020-01" db="EMBL/GenBank/DDBJ databases">
        <authorList>
            <consortium name="DOE Joint Genome Institute"/>
            <person name="Haridas S."/>
            <person name="Albert R."/>
            <person name="Binder M."/>
            <person name="Bloem J."/>
            <person name="Labutti K."/>
            <person name="Salamov A."/>
            <person name="Andreopoulos B."/>
            <person name="Baker S.E."/>
            <person name="Barry K."/>
            <person name="Bills G."/>
            <person name="Bluhm B.H."/>
            <person name="Cannon C."/>
            <person name="Castanera R."/>
            <person name="Culley D.E."/>
            <person name="Daum C."/>
            <person name="Ezra D."/>
            <person name="Gonzalez J.B."/>
            <person name="Henrissat B."/>
            <person name="Kuo A."/>
            <person name="Liang C."/>
            <person name="Lipzen A."/>
            <person name="Lutzoni F."/>
            <person name="Magnuson J."/>
            <person name="Mondo S."/>
            <person name="Nolan M."/>
            <person name="Ohm R."/>
            <person name="Pangilinan J."/>
            <person name="Park H.-J."/>
            <person name="Ramirez L."/>
            <person name="Alfaro M."/>
            <person name="Sun H."/>
            <person name="Tritt A."/>
            <person name="Yoshinaga Y."/>
            <person name="Zwiers L.-H."/>
            <person name="Turgeon B.G."/>
            <person name="Goodwin S.B."/>
            <person name="Spatafora J.W."/>
            <person name="Crous P.W."/>
            <person name="Grigoriev I.V."/>
        </authorList>
    </citation>
    <scope>NUCLEOTIDE SEQUENCE</scope>
    <source>
        <strain evidence="1">IPT5</strain>
    </source>
</reference>
<dbReference type="Proteomes" id="UP000799423">
    <property type="component" value="Unassembled WGS sequence"/>
</dbReference>
<dbReference type="EMBL" id="MU006297">
    <property type="protein sequence ID" value="KAF2852807.1"/>
    <property type="molecule type" value="Genomic_DNA"/>
</dbReference>